<evidence type="ECO:0000313" key="2">
    <source>
        <dbReference type="Proteomes" id="UP000694255"/>
    </source>
</evidence>
<protein>
    <submittedName>
        <fullName evidence="1">Uncharacterized protein</fullName>
    </submittedName>
</protein>
<evidence type="ECO:0000313" key="1">
    <source>
        <dbReference type="EMBL" id="KAG7665860.1"/>
    </source>
</evidence>
<dbReference type="GeneID" id="73467488"/>
<dbReference type="RefSeq" id="XP_049266092.1">
    <property type="nucleotide sequence ID" value="XM_049410388.1"/>
</dbReference>
<dbReference type="OrthoDB" id="10391567at2759"/>
<name>A0A8J5R6N8_9ASCO</name>
<reference evidence="1 2" key="1">
    <citation type="journal article" date="2021" name="DNA Res.">
        <title>Genome analysis of Candida subhashii reveals its hybrid nature and dual mitochondrial genome conformations.</title>
        <authorList>
            <person name="Mixao V."/>
            <person name="Hegedusova E."/>
            <person name="Saus E."/>
            <person name="Pryszcz L.P."/>
            <person name="Cillingova A."/>
            <person name="Nosek J."/>
            <person name="Gabaldon T."/>
        </authorList>
    </citation>
    <scope>NUCLEOTIDE SEQUENCE [LARGE SCALE GENOMIC DNA]</scope>
    <source>
        <strain evidence="1 2">CBS 10753</strain>
    </source>
</reference>
<dbReference type="EMBL" id="JAGSYN010000046">
    <property type="protein sequence ID" value="KAG7665860.1"/>
    <property type="molecule type" value="Genomic_DNA"/>
</dbReference>
<dbReference type="AlphaFoldDB" id="A0A8J5R6N8"/>
<keyword evidence="2" id="KW-1185">Reference proteome</keyword>
<organism evidence="1 2">
    <name type="scientific">[Candida] subhashii</name>
    <dbReference type="NCBI Taxonomy" id="561895"/>
    <lineage>
        <taxon>Eukaryota</taxon>
        <taxon>Fungi</taxon>
        <taxon>Dikarya</taxon>
        <taxon>Ascomycota</taxon>
        <taxon>Saccharomycotina</taxon>
        <taxon>Pichiomycetes</taxon>
        <taxon>Debaryomycetaceae</taxon>
        <taxon>Spathaspora</taxon>
    </lineage>
</organism>
<accession>A0A8J5R6N8</accession>
<gene>
    <name evidence="1" type="ORF">J8A68_000687</name>
</gene>
<dbReference type="Proteomes" id="UP000694255">
    <property type="component" value="Unassembled WGS sequence"/>
</dbReference>
<comment type="caution">
    <text evidence="1">The sequence shown here is derived from an EMBL/GenBank/DDBJ whole genome shotgun (WGS) entry which is preliminary data.</text>
</comment>
<sequence>MSVTTAQARLSMIQSHVKLRTPEELQPEFPLLPKSERAKYNGQSYYRTSRRRTDEIVETLVKMSEPRKVAAARNKYRYIPRGISKSVHNTPVGKMVVFCGFEEVIEGLIDEDVGNGTRILCLNGDSEDTKLESLEKYDVIYRRLTGIDEHDFTDSTYNIIVLNELGTMEELPEEELCIFLKAINSNVKIIRRAKAEDIVATTVSTMVDIVVISDMKVCIVPNNFGSEKSTQIP</sequence>
<proteinExistence type="predicted"/>